<keyword evidence="1" id="KW-0233">DNA recombination</keyword>
<evidence type="ECO:0000313" key="5">
    <source>
        <dbReference type="Proteomes" id="UP000289152"/>
    </source>
</evidence>
<dbReference type="EC" id="5.6.2.3" evidence="1"/>
<comment type="cofactor">
    <cofactor evidence="1">
        <name>Mg(2+)</name>
        <dbReference type="ChEBI" id="CHEBI:18420"/>
    </cofactor>
</comment>
<comment type="caution">
    <text evidence="4">The sequence shown here is derived from an EMBL/GenBank/DDBJ whole genome shotgun (WGS) entry which is preliminary data.</text>
</comment>
<reference evidence="4 5" key="1">
    <citation type="submission" date="2016-06" db="EMBL/GenBank/DDBJ databases">
        <title>Evolution of pathogenesis and genome organization in the Tremellales.</title>
        <authorList>
            <person name="Cuomo C."/>
            <person name="Litvintseva A."/>
            <person name="Heitman J."/>
            <person name="Chen Y."/>
            <person name="Sun S."/>
            <person name="Springer D."/>
            <person name="Dromer F."/>
            <person name="Young S."/>
            <person name="Zeng Q."/>
            <person name="Chapman S."/>
            <person name="Gujja S."/>
            <person name="Saif S."/>
            <person name="Birren B."/>
        </authorList>
    </citation>
    <scope>NUCLEOTIDE SEQUENCE [LARGE SCALE GENOMIC DNA]</scope>
    <source>
        <strain evidence="4 5">ATCC 28783</strain>
    </source>
</reference>
<evidence type="ECO:0000259" key="3">
    <source>
        <dbReference type="Pfam" id="PF05970"/>
    </source>
</evidence>
<dbReference type="VEuPathDB" id="FungiDB:TREMEDRAFT_65159"/>
<comment type="similarity">
    <text evidence="1">Belongs to the helicase family.</text>
</comment>
<dbReference type="GO" id="GO:0006281">
    <property type="term" value="P:DNA repair"/>
    <property type="evidence" value="ECO:0007669"/>
    <property type="project" value="UniProtKB-KW"/>
</dbReference>
<dbReference type="PANTHER" id="PTHR47642">
    <property type="entry name" value="ATP-DEPENDENT DNA HELICASE"/>
    <property type="match status" value="1"/>
</dbReference>
<feature type="region of interest" description="Disordered" evidence="2">
    <location>
        <begin position="248"/>
        <end position="270"/>
    </location>
</feature>
<dbReference type="GO" id="GO:0043139">
    <property type="term" value="F:5'-3' DNA helicase activity"/>
    <property type="evidence" value="ECO:0007669"/>
    <property type="project" value="UniProtKB-EC"/>
</dbReference>
<keyword evidence="1" id="KW-0234">DNA repair</keyword>
<keyword evidence="1" id="KW-0067">ATP-binding</keyword>
<dbReference type="GO" id="GO:0016887">
    <property type="term" value="F:ATP hydrolysis activity"/>
    <property type="evidence" value="ECO:0007669"/>
    <property type="project" value="RHEA"/>
</dbReference>
<gene>
    <name evidence="4" type="ORF">M231_08064</name>
</gene>
<organism evidence="4 5">
    <name type="scientific">Tremella mesenterica</name>
    <name type="common">Jelly fungus</name>
    <dbReference type="NCBI Taxonomy" id="5217"/>
    <lineage>
        <taxon>Eukaryota</taxon>
        <taxon>Fungi</taxon>
        <taxon>Dikarya</taxon>
        <taxon>Basidiomycota</taxon>
        <taxon>Agaricomycotina</taxon>
        <taxon>Tremellomycetes</taxon>
        <taxon>Tremellales</taxon>
        <taxon>Tremellaceae</taxon>
        <taxon>Tremella</taxon>
    </lineage>
</organism>
<dbReference type="STRING" id="5217.A0A4Q1BF58"/>
<comment type="catalytic activity">
    <reaction evidence="1">
        <text>ATP + H2O = ADP + phosphate + H(+)</text>
        <dbReference type="Rhea" id="RHEA:13065"/>
        <dbReference type="ChEBI" id="CHEBI:15377"/>
        <dbReference type="ChEBI" id="CHEBI:15378"/>
        <dbReference type="ChEBI" id="CHEBI:30616"/>
        <dbReference type="ChEBI" id="CHEBI:43474"/>
        <dbReference type="ChEBI" id="CHEBI:456216"/>
        <dbReference type="EC" id="5.6.2.3"/>
    </reaction>
</comment>
<accession>A0A4Q1BF58</accession>
<name>A0A4Q1BF58_TREME</name>
<dbReference type="AlphaFoldDB" id="A0A4Q1BF58"/>
<dbReference type="InterPro" id="IPR027417">
    <property type="entry name" value="P-loop_NTPase"/>
</dbReference>
<protein>
    <recommendedName>
        <fullName evidence="1">ATP-dependent DNA helicase</fullName>
        <ecNumber evidence="1">5.6.2.3</ecNumber>
    </recommendedName>
</protein>
<evidence type="ECO:0000256" key="2">
    <source>
        <dbReference type="SAM" id="MobiDB-lite"/>
    </source>
</evidence>
<dbReference type="SUPFAM" id="SSF52540">
    <property type="entry name" value="P-loop containing nucleoside triphosphate hydrolases"/>
    <property type="match status" value="1"/>
</dbReference>
<dbReference type="InParanoid" id="A0A4Q1BF58"/>
<dbReference type="GO" id="GO:0006310">
    <property type="term" value="P:DNA recombination"/>
    <property type="evidence" value="ECO:0007669"/>
    <property type="project" value="UniProtKB-KW"/>
</dbReference>
<keyword evidence="5" id="KW-1185">Reference proteome</keyword>
<dbReference type="PANTHER" id="PTHR47642:SF5">
    <property type="entry name" value="ATP-DEPENDENT DNA HELICASE"/>
    <property type="match status" value="1"/>
</dbReference>
<keyword evidence="1" id="KW-0227">DNA damage</keyword>
<dbReference type="GO" id="GO:0005524">
    <property type="term" value="F:ATP binding"/>
    <property type="evidence" value="ECO:0007669"/>
    <property type="project" value="UniProtKB-KW"/>
</dbReference>
<dbReference type="Gene3D" id="3.40.50.300">
    <property type="entry name" value="P-loop containing nucleotide triphosphate hydrolases"/>
    <property type="match status" value="1"/>
</dbReference>
<dbReference type="EMBL" id="SDIL01000223">
    <property type="protein sequence ID" value="RXK34681.1"/>
    <property type="molecule type" value="Genomic_DNA"/>
</dbReference>
<keyword evidence="1" id="KW-0378">Hydrolase</keyword>
<evidence type="ECO:0000256" key="1">
    <source>
        <dbReference type="RuleBase" id="RU363044"/>
    </source>
</evidence>
<keyword evidence="1" id="KW-0347">Helicase</keyword>
<keyword evidence="1" id="KW-0547">Nucleotide-binding</keyword>
<dbReference type="InterPro" id="IPR051055">
    <property type="entry name" value="PIF1_helicase"/>
</dbReference>
<dbReference type="GO" id="GO:0000723">
    <property type="term" value="P:telomere maintenance"/>
    <property type="evidence" value="ECO:0007669"/>
    <property type="project" value="InterPro"/>
</dbReference>
<proteinExistence type="inferred from homology"/>
<dbReference type="OrthoDB" id="432234at2759"/>
<dbReference type="InterPro" id="IPR010285">
    <property type="entry name" value="DNA_helicase_pif1-like_DEAD"/>
</dbReference>
<sequence>MATKILCQQEVASKEQVLGDWPLMCQEGGSHAVQLDIGQQLGLWDMDKAEDWHKVTWEWGVNGEDERTNALEEWKKTLVANASPPPVNILLLNNTQKRVHSKVMKHTQTWQNGRPAPSFLLNINGTAGTGNSSLNDPISQSLDHFTSPSNCVKHLAPTGVAASNIAEQTHPSALGLSADNNKAEPIELSGTQLATLQEEWNMVKYLILDKKSMIGRKALGCIHTQLGFIFPASSHLPFGGLIVQDDPKSKLQADDNSPGRPPTQGLVNGTKGRVHSIGLREGDEAGIDLPSVVMVAFPTFQGQTSCHNEVGTPRLPITPVIVTWDGPAGTTCSRTQFPLQLVYAIAIYKPQGATLDRACVHIGNREFATGLTFVVVSRVRVLSELAFWPGFPIEQIVRSGNEQGGAGAARRMVQEDEVRRRGLRFLE</sequence>
<dbReference type="Proteomes" id="UP000289152">
    <property type="component" value="Unassembled WGS sequence"/>
</dbReference>
<dbReference type="Pfam" id="PF05970">
    <property type="entry name" value="PIF1"/>
    <property type="match status" value="1"/>
</dbReference>
<feature type="domain" description="DNA helicase Pif1-like DEAD-box helicase" evidence="3">
    <location>
        <begin position="92"/>
        <end position="243"/>
    </location>
</feature>
<evidence type="ECO:0000313" key="4">
    <source>
        <dbReference type="EMBL" id="RXK34681.1"/>
    </source>
</evidence>